<gene>
    <name evidence="2" type="ORF">ACFQZM_03720</name>
</gene>
<evidence type="ECO:0000256" key="1">
    <source>
        <dbReference type="SAM" id="MobiDB-lite"/>
    </source>
</evidence>
<dbReference type="SUPFAM" id="SSF53474">
    <property type="entry name" value="alpha/beta-Hydrolases"/>
    <property type="match status" value="1"/>
</dbReference>
<protein>
    <submittedName>
        <fullName evidence="2">Uncharacterized protein</fullName>
    </submittedName>
</protein>
<dbReference type="Gene3D" id="3.40.50.1820">
    <property type="entry name" value="alpha/beta hydrolase"/>
    <property type="match status" value="1"/>
</dbReference>
<keyword evidence="3" id="KW-1185">Reference proteome</keyword>
<feature type="region of interest" description="Disordered" evidence="1">
    <location>
        <begin position="236"/>
        <end position="263"/>
    </location>
</feature>
<name>A0ABW2XAW4_9ACTN</name>
<dbReference type="InterPro" id="IPR029058">
    <property type="entry name" value="AB_hydrolase_fold"/>
</dbReference>
<proteinExistence type="predicted"/>
<reference evidence="3" key="1">
    <citation type="journal article" date="2019" name="Int. J. Syst. Evol. Microbiol.">
        <title>The Global Catalogue of Microorganisms (GCM) 10K type strain sequencing project: providing services to taxonomists for standard genome sequencing and annotation.</title>
        <authorList>
            <consortium name="The Broad Institute Genomics Platform"/>
            <consortium name="The Broad Institute Genome Sequencing Center for Infectious Disease"/>
            <person name="Wu L."/>
            <person name="Ma J."/>
        </authorList>
    </citation>
    <scope>NUCLEOTIDE SEQUENCE [LARGE SCALE GENOMIC DNA]</scope>
    <source>
        <strain evidence="3">JCM 9371</strain>
    </source>
</reference>
<dbReference type="EMBL" id="JBHTGP010000003">
    <property type="protein sequence ID" value="MFD0683597.1"/>
    <property type="molecule type" value="Genomic_DNA"/>
</dbReference>
<sequence length="342" mass="34214">MPAAQVPVVHALPVYGTAAGAGYVALPPTAVDAVATGATRLIIAWPGFDPPRTAGALAAAIPMTGVPAWRVFLDLPGRSPGGLGSGAILESEAVEAYGAAVIRAVESLPATVAELRRDLAIPDGPIGLAGFSAGAAAALLAVARGTVPVSTAALVAPVVAPSRAARAVEKRAGRDRTWTEPARALADRLDLGSLAGDIAARDVALLFVAGAKDRVVPPSEITALCDALRRSAASLTAAAPADGPPADASPNASGEASGEASGTGCAVESVTLRMGHALVPEPGTEPRPPITEAVRADGVLTEWFRERLAEVRHLPVAEAPAVRVSLAERVKAAAASGAGSDR</sequence>
<dbReference type="Proteomes" id="UP001597063">
    <property type="component" value="Unassembled WGS sequence"/>
</dbReference>
<organism evidence="2 3">
    <name type="scientific">Actinomadura fibrosa</name>
    <dbReference type="NCBI Taxonomy" id="111802"/>
    <lineage>
        <taxon>Bacteria</taxon>
        <taxon>Bacillati</taxon>
        <taxon>Actinomycetota</taxon>
        <taxon>Actinomycetes</taxon>
        <taxon>Streptosporangiales</taxon>
        <taxon>Thermomonosporaceae</taxon>
        <taxon>Actinomadura</taxon>
    </lineage>
</organism>
<evidence type="ECO:0000313" key="2">
    <source>
        <dbReference type="EMBL" id="MFD0683597.1"/>
    </source>
</evidence>
<evidence type="ECO:0000313" key="3">
    <source>
        <dbReference type="Proteomes" id="UP001597063"/>
    </source>
</evidence>
<comment type="caution">
    <text evidence="2">The sequence shown here is derived from an EMBL/GenBank/DDBJ whole genome shotgun (WGS) entry which is preliminary data.</text>
</comment>
<accession>A0ABW2XAW4</accession>
<feature type="compositionally biased region" description="Low complexity" evidence="1">
    <location>
        <begin position="236"/>
        <end position="262"/>
    </location>
</feature>